<accession>A0ABT7JJ41</accession>
<evidence type="ECO:0000313" key="19">
    <source>
        <dbReference type="Proteomes" id="UP001302059"/>
    </source>
</evidence>
<evidence type="ECO:0000256" key="7">
    <source>
        <dbReference type="ARBA" id="ARBA00022840"/>
    </source>
</evidence>
<dbReference type="PANTHER" id="PTHR47964">
    <property type="entry name" value="ATP-DEPENDENT DNA HELICASE HOMOLOG RECG, CHLOROPLASTIC"/>
    <property type="match status" value="1"/>
</dbReference>
<dbReference type="InterPro" id="IPR033454">
    <property type="entry name" value="RecG_wedge"/>
</dbReference>
<dbReference type="CDD" id="cd04488">
    <property type="entry name" value="RecG_wedge_OBF"/>
    <property type="match status" value="1"/>
</dbReference>
<gene>
    <name evidence="18" type="primary">recG</name>
    <name evidence="18" type="ORF">QOL99_13095</name>
</gene>
<comment type="function">
    <text evidence="15">Plays a critical role in recombination and DNA repair. Helps process Holliday junction intermediates to mature products by catalyzing branch migration. Has replication fork regression activity, unwinds stalled or blocked replication forks to make a HJ that can be resolved. Has a DNA unwinding activity characteristic of a DNA helicase with 3'-5' polarity.</text>
</comment>
<dbReference type="GO" id="GO:0003678">
    <property type="term" value="F:DNA helicase activity"/>
    <property type="evidence" value="ECO:0007669"/>
    <property type="project" value="UniProtKB-EC"/>
</dbReference>
<dbReference type="NCBIfam" id="NF008165">
    <property type="entry name" value="PRK10917.1-3"/>
    <property type="match status" value="1"/>
</dbReference>
<evidence type="ECO:0000313" key="18">
    <source>
        <dbReference type="EMBL" id="MDL2345082.1"/>
    </source>
</evidence>
<dbReference type="InterPro" id="IPR047112">
    <property type="entry name" value="RecG/Mfd"/>
</dbReference>
<evidence type="ECO:0000259" key="17">
    <source>
        <dbReference type="PROSITE" id="PS51194"/>
    </source>
</evidence>
<dbReference type="InterPro" id="IPR001650">
    <property type="entry name" value="Helicase_C-like"/>
</dbReference>
<dbReference type="Pfam" id="PF17191">
    <property type="entry name" value="RecG_wedge"/>
    <property type="match status" value="1"/>
</dbReference>
<evidence type="ECO:0000256" key="11">
    <source>
        <dbReference type="ARBA" id="ARBA00023235"/>
    </source>
</evidence>
<dbReference type="PROSITE" id="PS51192">
    <property type="entry name" value="HELICASE_ATP_BIND_1"/>
    <property type="match status" value="1"/>
</dbReference>
<feature type="domain" description="Helicase ATP-binding" evidence="16">
    <location>
        <begin position="271"/>
        <end position="430"/>
    </location>
</feature>
<evidence type="ECO:0000256" key="8">
    <source>
        <dbReference type="ARBA" id="ARBA00023125"/>
    </source>
</evidence>
<keyword evidence="4 15" id="KW-0227">DNA damage</keyword>
<evidence type="ECO:0000256" key="1">
    <source>
        <dbReference type="ARBA" id="ARBA00007504"/>
    </source>
</evidence>
<dbReference type="PROSITE" id="PS51194">
    <property type="entry name" value="HELICASE_CTER"/>
    <property type="match status" value="1"/>
</dbReference>
<dbReference type="SMART" id="SM00487">
    <property type="entry name" value="DEXDc"/>
    <property type="match status" value="1"/>
</dbReference>
<dbReference type="Gene3D" id="2.40.50.140">
    <property type="entry name" value="Nucleic acid-binding proteins"/>
    <property type="match status" value="1"/>
</dbReference>
<dbReference type="RefSeq" id="WP_285524449.1">
    <property type="nucleotide sequence ID" value="NZ_JASNGB010000146.1"/>
</dbReference>
<keyword evidence="7 15" id="KW-0067">ATP-binding</keyword>
<keyword evidence="9 15" id="KW-0233">DNA recombination</keyword>
<feature type="non-terminal residue" evidence="18">
    <location>
        <position position="1"/>
    </location>
</feature>
<evidence type="ECO:0000256" key="14">
    <source>
        <dbReference type="ARBA" id="ARBA00048988"/>
    </source>
</evidence>
<evidence type="ECO:0000256" key="10">
    <source>
        <dbReference type="ARBA" id="ARBA00023204"/>
    </source>
</evidence>
<dbReference type="InterPro" id="IPR045562">
    <property type="entry name" value="RecG_dom3_C"/>
</dbReference>
<dbReference type="CDD" id="cd17992">
    <property type="entry name" value="DEXHc_RecG"/>
    <property type="match status" value="1"/>
</dbReference>
<dbReference type="NCBIfam" id="NF008168">
    <property type="entry name" value="PRK10917.2-2"/>
    <property type="match status" value="1"/>
</dbReference>
<keyword evidence="11" id="KW-0413">Isomerase</keyword>
<keyword evidence="3 15" id="KW-0547">Nucleotide-binding</keyword>
<sequence>LPLDAEVSRLDTGPGGARKLASLGLHTVRDVLHAYPHRHEDRRALPDLAEVEEGQKVTVEGTVIARSRRKPRPGMLILDVTLETPSGGRVKASWFNQPWVERQLREGARLVLTGRVKKFGRSVQLGVEHLETVEDARESLSTGRIVGVYDSKDGISQEFLRRAAFRALQAAPPDDYLPAHWRRERGLTDLGDALWGIHFPGDEAHLERGLHRLRFDEYLFLELRMLLQGEDAVLLGKRFQATSDDIARFESALPFSFTNAQRRVLLEITDDMRSERQMARLVQGDVGSGKTAVAACALYLAVRDGYQGALMAPTEILARQHYANLVGYLGKLDVRVGLLLGAMTPRQKLEMQTRIAEGDVDVVVGTQALIQENVRFDNLGLAVVDEEHRFGVMQRRKLLSSRPDVLVMSATPIPRSLALTAYGDLELSVIDELPPGRTPVETKLIQDTHRAQAYGFVMRQIREGRQAFVVTALIEENENLELLAATQLADDLKVILPEARTELLHGKMTAAEKEHVMDRFRAREFDVLVSTTVIEVGVDVPNATVMVIENAERFGLAQLHQLRGRVGRGSAQSYCVLIAGEHSRKTRQRLKIIEGSTDGFVIAEADLKLRGPGEIRGTRQSGIPDLRLGDLASDVEIIEQARALAKHILAHDPRLEHPRLGYLRSELQNRSQSVAFREVI</sequence>
<comment type="catalytic activity">
    <reaction evidence="14 15">
        <text>ATP + H2O = ADP + phosphate + H(+)</text>
        <dbReference type="Rhea" id="RHEA:13065"/>
        <dbReference type="ChEBI" id="CHEBI:15377"/>
        <dbReference type="ChEBI" id="CHEBI:15378"/>
        <dbReference type="ChEBI" id="CHEBI:30616"/>
        <dbReference type="ChEBI" id="CHEBI:43474"/>
        <dbReference type="ChEBI" id="CHEBI:456216"/>
        <dbReference type="EC" id="5.6.2.4"/>
    </reaction>
</comment>
<dbReference type="SMART" id="SM00490">
    <property type="entry name" value="HELICc"/>
    <property type="match status" value="1"/>
</dbReference>
<dbReference type="SUPFAM" id="SSF50249">
    <property type="entry name" value="Nucleic acid-binding proteins"/>
    <property type="match status" value="1"/>
</dbReference>
<dbReference type="InterPro" id="IPR004609">
    <property type="entry name" value="ATP-dep_DNA_helicase_RecG"/>
</dbReference>
<name>A0ABT7JJ41_9DEIO</name>
<dbReference type="Pfam" id="PF00271">
    <property type="entry name" value="Helicase_C"/>
    <property type="match status" value="1"/>
</dbReference>
<keyword evidence="10 15" id="KW-0234">DNA repair</keyword>
<evidence type="ECO:0000256" key="4">
    <source>
        <dbReference type="ARBA" id="ARBA00022763"/>
    </source>
</evidence>
<comment type="similarity">
    <text evidence="1 15">Belongs to the helicase family. RecG subfamily.</text>
</comment>
<dbReference type="Gene3D" id="3.40.50.300">
    <property type="entry name" value="P-loop containing nucleotide triphosphate hydrolases"/>
    <property type="match status" value="2"/>
</dbReference>
<dbReference type="InterPro" id="IPR011545">
    <property type="entry name" value="DEAD/DEAH_box_helicase_dom"/>
</dbReference>
<keyword evidence="8" id="KW-0238">DNA-binding</keyword>
<evidence type="ECO:0000256" key="15">
    <source>
        <dbReference type="RuleBase" id="RU363016"/>
    </source>
</evidence>
<evidence type="ECO:0000256" key="13">
    <source>
        <dbReference type="ARBA" id="ARBA00034808"/>
    </source>
</evidence>
<dbReference type="EC" id="5.6.2.4" evidence="13 15"/>
<comment type="caution">
    <text evidence="18">The sequence shown here is derived from an EMBL/GenBank/DDBJ whole genome shotgun (WGS) entry which is preliminary data.</text>
</comment>
<evidence type="ECO:0000256" key="12">
    <source>
        <dbReference type="ARBA" id="ARBA00034617"/>
    </source>
</evidence>
<keyword evidence="19" id="KW-1185">Reference proteome</keyword>
<dbReference type="Pfam" id="PF19833">
    <property type="entry name" value="RecG_dom3_C"/>
    <property type="match status" value="1"/>
</dbReference>
<evidence type="ECO:0000256" key="3">
    <source>
        <dbReference type="ARBA" id="ARBA00022741"/>
    </source>
</evidence>
<dbReference type="Proteomes" id="UP001302059">
    <property type="component" value="Unassembled WGS sequence"/>
</dbReference>
<dbReference type="GO" id="GO:0016787">
    <property type="term" value="F:hydrolase activity"/>
    <property type="evidence" value="ECO:0007669"/>
    <property type="project" value="UniProtKB-KW"/>
</dbReference>
<dbReference type="SUPFAM" id="SSF52540">
    <property type="entry name" value="P-loop containing nucleoside triphosphate hydrolases"/>
    <property type="match status" value="2"/>
</dbReference>
<keyword evidence="5 15" id="KW-0378">Hydrolase</keyword>
<protein>
    <recommendedName>
        <fullName evidence="2 15">ATP-dependent DNA helicase RecG</fullName>
        <ecNumber evidence="13 15">5.6.2.4</ecNumber>
    </recommendedName>
</protein>
<comment type="catalytic activity">
    <reaction evidence="12 15">
        <text>Couples ATP hydrolysis with the unwinding of duplex DNA by translocating in the 3'-5' direction.</text>
        <dbReference type="EC" id="5.6.2.4"/>
    </reaction>
</comment>
<proteinExistence type="inferred from homology"/>
<dbReference type="Pfam" id="PF00270">
    <property type="entry name" value="DEAD"/>
    <property type="match status" value="1"/>
</dbReference>
<dbReference type="EMBL" id="JASNGB010000146">
    <property type="protein sequence ID" value="MDL2345082.1"/>
    <property type="molecule type" value="Genomic_DNA"/>
</dbReference>
<evidence type="ECO:0000256" key="5">
    <source>
        <dbReference type="ARBA" id="ARBA00022801"/>
    </source>
</evidence>
<evidence type="ECO:0000259" key="16">
    <source>
        <dbReference type="PROSITE" id="PS51192"/>
    </source>
</evidence>
<dbReference type="NCBIfam" id="TIGR00643">
    <property type="entry name" value="recG"/>
    <property type="match status" value="1"/>
</dbReference>
<evidence type="ECO:0000256" key="6">
    <source>
        <dbReference type="ARBA" id="ARBA00022806"/>
    </source>
</evidence>
<feature type="domain" description="Helicase C-terminal" evidence="17">
    <location>
        <begin position="469"/>
        <end position="608"/>
    </location>
</feature>
<evidence type="ECO:0000256" key="9">
    <source>
        <dbReference type="ARBA" id="ARBA00023172"/>
    </source>
</evidence>
<keyword evidence="6 15" id="KW-0347">Helicase</keyword>
<organism evidence="18 19">
    <name type="scientific">Deinococcus rhizophilus</name>
    <dbReference type="NCBI Taxonomy" id="3049544"/>
    <lineage>
        <taxon>Bacteria</taxon>
        <taxon>Thermotogati</taxon>
        <taxon>Deinococcota</taxon>
        <taxon>Deinococci</taxon>
        <taxon>Deinococcales</taxon>
        <taxon>Deinococcaceae</taxon>
        <taxon>Deinococcus</taxon>
    </lineage>
</organism>
<reference evidence="18 19" key="1">
    <citation type="submission" date="2023-05" db="EMBL/GenBank/DDBJ databases">
        <authorList>
            <person name="Gao F."/>
        </authorList>
    </citation>
    <scope>NUCLEOTIDE SEQUENCE [LARGE SCALE GENOMIC DNA]</scope>
    <source>
        <strain evidence="18 19">MIMF12</strain>
    </source>
</reference>
<dbReference type="InterPro" id="IPR012340">
    <property type="entry name" value="NA-bd_OB-fold"/>
</dbReference>
<dbReference type="InterPro" id="IPR027417">
    <property type="entry name" value="P-loop_NTPase"/>
</dbReference>
<evidence type="ECO:0000256" key="2">
    <source>
        <dbReference type="ARBA" id="ARBA00017846"/>
    </source>
</evidence>
<dbReference type="InterPro" id="IPR014001">
    <property type="entry name" value="Helicase_ATP-bd"/>
</dbReference>
<dbReference type="PANTHER" id="PTHR47964:SF1">
    <property type="entry name" value="ATP-DEPENDENT DNA HELICASE HOMOLOG RECG, CHLOROPLASTIC"/>
    <property type="match status" value="1"/>
</dbReference>